<dbReference type="InterPro" id="IPR001173">
    <property type="entry name" value="Glyco_trans_2-like"/>
</dbReference>
<protein>
    <submittedName>
        <fullName evidence="2">Glycosyl transferase</fullName>
    </submittedName>
</protein>
<dbReference type="GO" id="GO:0016758">
    <property type="term" value="F:hexosyltransferase activity"/>
    <property type="evidence" value="ECO:0007669"/>
    <property type="project" value="UniProtKB-ARBA"/>
</dbReference>
<accession>S5ZXE4</accession>
<gene>
    <name evidence="2" type="ORF">TPE_2683</name>
</gene>
<dbReference type="STRING" id="1291379.TPE_2683"/>
<dbReference type="EMBL" id="CP004120">
    <property type="protein sequence ID" value="AGT45155.1"/>
    <property type="molecule type" value="Genomic_DNA"/>
</dbReference>
<organism evidence="2 3">
    <name type="scientific">Treponema pedis str. T A4</name>
    <dbReference type="NCBI Taxonomy" id="1291379"/>
    <lineage>
        <taxon>Bacteria</taxon>
        <taxon>Pseudomonadati</taxon>
        <taxon>Spirochaetota</taxon>
        <taxon>Spirochaetia</taxon>
        <taxon>Spirochaetales</taxon>
        <taxon>Treponemataceae</taxon>
        <taxon>Treponema</taxon>
    </lineage>
</organism>
<dbReference type="PANTHER" id="PTHR22916:SF3">
    <property type="entry name" value="UDP-GLCNAC:BETAGAL BETA-1,3-N-ACETYLGLUCOSAMINYLTRANSFERASE-LIKE PROTEIN 1"/>
    <property type="match status" value="1"/>
</dbReference>
<name>S5ZXE4_9SPIR</name>
<feature type="domain" description="Glycosyltransferase 2-like" evidence="1">
    <location>
        <begin position="47"/>
        <end position="180"/>
    </location>
</feature>
<dbReference type="KEGG" id="tped:TPE_2683"/>
<dbReference type="RefSeq" id="WP_020966450.1">
    <property type="nucleotide sequence ID" value="NC_022097.1"/>
</dbReference>
<dbReference type="PANTHER" id="PTHR22916">
    <property type="entry name" value="GLYCOSYLTRANSFERASE"/>
    <property type="match status" value="1"/>
</dbReference>
<dbReference type="CDD" id="cd00761">
    <property type="entry name" value="Glyco_tranf_GTA_type"/>
    <property type="match status" value="1"/>
</dbReference>
<dbReference type="InterPro" id="IPR029044">
    <property type="entry name" value="Nucleotide-diphossugar_trans"/>
</dbReference>
<evidence type="ECO:0000313" key="2">
    <source>
        <dbReference type="EMBL" id="AGT45155.1"/>
    </source>
</evidence>
<evidence type="ECO:0000313" key="3">
    <source>
        <dbReference type="Proteomes" id="UP000015620"/>
    </source>
</evidence>
<dbReference type="SUPFAM" id="SSF53448">
    <property type="entry name" value="Nucleotide-diphospho-sugar transferases"/>
    <property type="match status" value="1"/>
</dbReference>
<dbReference type="Proteomes" id="UP000015620">
    <property type="component" value="Chromosome"/>
</dbReference>
<dbReference type="Gene3D" id="3.90.550.10">
    <property type="entry name" value="Spore Coat Polysaccharide Biosynthesis Protein SpsA, Chain A"/>
    <property type="match status" value="1"/>
</dbReference>
<dbReference type="HOGENOM" id="CLU_1371685_0_0_12"/>
<dbReference type="PATRIC" id="fig|1291379.3.peg.2656"/>
<dbReference type="Pfam" id="PF00535">
    <property type="entry name" value="Glycos_transf_2"/>
    <property type="match status" value="1"/>
</dbReference>
<proteinExistence type="predicted"/>
<dbReference type="AlphaFoldDB" id="S5ZXE4"/>
<sequence length="199" mass="21828">MNGNYSWHPLLRFPFPFTERKAFYRNCSGSLAGQTLFTGGKAGGADAPFELLLVNDGSPDGALLPKIIKPYKKILASSGGSVRILEHRKNLGLVEARRTACLHASGTYTVFADSDDSLPPDSLALLIKAALASGAGIQVFYAENFSARSFYATLLKTFRTPFVPWRKTCLFTFLFFYMRRTPAITVRKTSYIHTASGAA</sequence>
<keyword evidence="2" id="KW-0808">Transferase</keyword>
<dbReference type="GeneID" id="301091416"/>
<reference evidence="2 3" key="1">
    <citation type="journal article" date="2013" name="PLoS ONE">
        <title>Genome-Wide Relatedness of Treponema pedis, from Gingiva and Necrotic Skin Lesions of Pigs, with the Human Oral Pathogen Treponema denticola.</title>
        <authorList>
            <person name="Svartstrom O."/>
            <person name="Mushtaq M."/>
            <person name="Pringle M."/>
            <person name="Segerman B."/>
        </authorList>
    </citation>
    <scope>NUCLEOTIDE SEQUENCE [LARGE SCALE GENOMIC DNA]</scope>
    <source>
        <strain evidence="2">T A4</strain>
    </source>
</reference>
<keyword evidence="3" id="KW-1185">Reference proteome</keyword>
<evidence type="ECO:0000259" key="1">
    <source>
        <dbReference type="Pfam" id="PF00535"/>
    </source>
</evidence>